<dbReference type="RefSeq" id="WP_006996006.1">
    <property type="nucleotide sequence ID" value="NZ_CP082857.1"/>
</dbReference>
<gene>
    <name evidence="1" type="ORF">NCTC8502_01633</name>
</gene>
<evidence type="ECO:0000313" key="2">
    <source>
        <dbReference type="Proteomes" id="UP000249400"/>
    </source>
</evidence>
<proteinExistence type="predicted"/>
<reference evidence="1 2" key="1">
    <citation type="submission" date="2018-06" db="EMBL/GenBank/DDBJ databases">
        <authorList>
            <consortium name="Pathogen Informatics"/>
            <person name="Doyle S."/>
        </authorList>
    </citation>
    <scope>NUCLEOTIDE SEQUENCE [LARGE SCALE GENOMIC DNA]</scope>
    <source>
        <strain evidence="1 2">NCTC8502</strain>
    </source>
</reference>
<protein>
    <submittedName>
        <fullName evidence="1">Uncharacterized protein</fullName>
    </submittedName>
</protein>
<dbReference type="EMBL" id="LS483429">
    <property type="protein sequence ID" value="SQH37926.1"/>
    <property type="molecule type" value="Genomic_DNA"/>
</dbReference>
<evidence type="ECO:0000313" key="1">
    <source>
        <dbReference type="EMBL" id="SQH37926.1"/>
    </source>
</evidence>
<name>A0ABY1VWN8_HAEAE</name>
<dbReference type="Proteomes" id="UP000249400">
    <property type="component" value="Chromosome 1"/>
</dbReference>
<sequence length="57" mass="6505">MQTNNELYQLALGNVESNGLVSKNQSDAQKLRSIGYVVSKIDIEPWFTTYPNINWIC</sequence>
<accession>A0ABY1VWN8</accession>
<keyword evidence="2" id="KW-1185">Reference proteome</keyword>
<organism evidence="1 2">
    <name type="scientific">Haemophilus aegyptius</name>
    <dbReference type="NCBI Taxonomy" id="197575"/>
    <lineage>
        <taxon>Bacteria</taxon>
        <taxon>Pseudomonadati</taxon>
        <taxon>Pseudomonadota</taxon>
        <taxon>Gammaproteobacteria</taxon>
        <taxon>Pasteurellales</taxon>
        <taxon>Pasteurellaceae</taxon>
        <taxon>Haemophilus</taxon>
    </lineage>
</organism>